<dbReference type="Proteomes" id="UP000326509">
    <property type="component" value="Unassembled WGS sequence"/>
</dbReference>
<evidence type="ECO:0000313" key="4">
    <source>
        <dbReference type="EMBL" id="GER58562.1"/>
    </source>
</evidence>
<name>A0A5J4IW57_9FLAO</name>
<evidence type="ECO:0000259" key="3">
    <source>
        <dbReference type="Pfam" id="PF19408"/>
    </source>
</evidence>
<dbReference type="OrthoDB" id="6278496at2"/>
<accession>A0A5J4IW57</accession>
<protein>
    <submittedName>
        <fullName evidence="4">Uncharacterized protein</fullName>
    </submittedName>
</protein>
<dbReference type="RefSeq" id="WP_151672633.1">
    <property type="nucleotide sequence ID" value="NZ_BKCG01000001.1"/>
</dbReference>
<reference evidence="4 5" key="1">
    <citation type="submission" date="2019-08" db="EMBL/GenBank/DDBJ databases">
        <title>Draft genome sequence of Ulvibacter marinus type strain NBRC 109484.</title>
        <authorList>
            <person name="Kawano K."/>
            <person name="Ushijima N."/>
            <person name="Kihara M."/>
            <person name="Itoh H."/>
        </authorList>
    </citation>
    <scope>NUCLEOTIDE SEQUENCE [LARGE SCALE GENOMIC DNA]</scope>
    <source>
        <strain evidence="4 5">NBRC 109484</strain>
    </source>
</reference>
<evidence type="ECO:0000256" key="1">
    <source>
        <dbReference type="ARBA" id="ARBA00022729"/>
    </source>
</evidence>
<dbReference type="Pfam" id="PF19408">
    <property type="entry name" value="PKD_6"/>
    <property type="match status" value="2"/>
</dbReference>
<comment type="caution">
    <text evidence="4">The sequence shown here is derived from an EMBL/GenBank/DDBJ whole genome shotgun (WGS) entry which is preliminary data.</text>
</comment>
<sequence>MFSKTNVIAQERVSCNSEPIENAYLNDLSYLNSEALIDILNEHGYEIPSDYLYNLDDAGQYIGDIGRQQKKAAIPKITKVPIKAWIYRNDNGSGNLTQNNVTQIINGVNQLLSFTNIHFYLLCDITEINNSQYANNGDQYHSDYTTTNRMENALNIHFVIDSNVSSGNDWAGKANFPFSPLSSNKYSLALRDSGLTNADKTPILSHEIGHAFGLFHTHYPGRSTSHTDNGGCGDCHQESVSRTKRQGAGCVWTYNELKCNVNGDFLCDTPADPNLFGQTSGCLYTANHTDNWNQVWVPEVANIMGQAPQACLNTLSPLQIGKMLLYINLMNPNHPTINITGNDFLCSGSTATYQAISSQNVTAFSWSTSSNYTILSGQGTNTITVQANNNNNGYVSVNTNCGHKETKKTIEGIYLIEVDGVTDVCPNTNHTYSTQYLSGATYNWTVSSGTIIFGQGTNSAVIEIAPDPSYQSNVTVNITNYCNFNTSAGYTVDIYNPGPGDPPCVDNGGNDDRTSLNNKNLETSTFLFPNPANYSVNINIDNNDNYTLEIYDINGVVVRNNDEIYQNKEIDTSNWKEGIYIFKFRSKNMNFFKKLIIKK</sequence>
<proteinExistence type="predicted"/>
<feature type="domain" description="PKD-like" evidence="3">
    <location>
        <begin position="336"/>
        <end position="407"/>
    </location>
</feature>
<gene>
    <name evidence="4" type="ORF">ULMA_06700</name>
</gene>
<dbReference type="Pfam" id="PF18962">
    <property type="entry name" value="Por_Secre_tail"/>
    <property type="match status" value="1"/>
</dbReference>
<evidence type="ECO:0000313" key="5">
    <source>
        <dbReference type="Proteomes" id="UP000326509"/>
    </source>
</evidence>
<dbReference type="InterPro" id="IPR024079">
    <property type="entry name" value="MetalloPept_cat_dom_sf"/>
</dbReference>
<dbReference type="GO" id="GO:0008237">
    <property type="term" value="F:metallopeptidase activity"/>
    <property type="evidence" value="ECO:0007669"/>
    <property type="project" value="InterPro"/>
</dbReference>
<dbReference type="Gene3D" id="3.40.390.10">
    <property type="entry name" value="Collagenase (Catalytic Domain)"/>
    <property type="match status" value="1"/>
</dbReference>
<keyword evidence="5" id="KW-1185">Reference proteome</keyword>
<dbReference type="AlphaFoldDB" id="A0A5J4IW57"/>
<dbReference type="EMBL" id="BKCG01000001">
    <property type="protein sequence ID" value="GER58562.1"/>
    <property type="molecule type" value="Genomic_DNA"/>
</dbReference>
<dbReference type="InterPro" id="IPR026444">
    <property type="entry name" value="Secre_tail"/>
</dbReference>
<dbReference type="NCBIfam" id="TIGR04183">
    <property type="entry name" value="Por_Secre_tail"/>
    <property type="match status" value="1"/>
</dbReference>
<feature type="domain" description="Secretion system C-terminal sorting" evidence="2">
    <location>
        <begin position="527"/>
        <end position="597"/>
    </location>
</feature>
<organism evidence="4 5">
    <name type="scientific">Patiriisocius marinus</name>
    <dbReference type="NCBI Taxonomy" id="1397112"/>
    <lineage>
        <taxon>Bacteria</taxon>
        <taxon>Pseudomonadati</taxon>
        <taxon>Bacteroidota</taxon>
        <taxon>Flavobacteriia</taxon>
        <taxon>Flavobacteriales</taxon>
        <taxon>Flavobacteriaceae</taxon>
        <taxon>Patiriisocius</taxon>
    </lineage>
</organism>
<feature type="domain" description="PKD-like" evidence="3">
    <location>
        <begin position="417"/>
        <end position="491"/>
    </location>
</feature>
<keyword evidence="1" id="KW-0732">Signal</keyword>
<evidence type="ECO:0000259" key="2">
    <source>
        <dbReference type="Pfam" id="PF18962"/>
    </source>
</evidence>
<dbReference type="Pfam" id="PF13582">
    <property type="entry name" value="Reprolysin_3"/>
    <property type="match status" value="1"/>
</dbReference>
<dbReference type="SUPFAM" id="SSF55486">
    <property type="entry name" value="Metalloproteases ('zincins'), catalytic domain"/>
    <property type="match status" value="1"/>
</dbReference>
<dbReference type="InterPro" id="IPR045829">
    <property type="entry name" value="PKD_6"/>
</dbReference>